<evidence type="ECO:0000313" key="2">
    <source>
        <dbReference type="EMBL" id="KZZ92566.1"/>
    </source>
</evidence>
<accession>A0A167ZET2</accession>
<feature type="region of interest" description="Disordered" evidence="1">
    <location>
        <begin position="41"/>
        <end position="61"/>
    </location>
</feature>
<proteinExistence type="predicted"/>
<sequence>MGGRAVSPGAALLRRSRLFSVPKPLPEPPSANLLMGDHKSSTMTRPYPQHQSITSPLSSREKGDWGYKRPFPLKSTMTTSTPLIRVKQVDSIESITDFTSAADLSLSLEKFQELQVAMSVPRAKNGIYSTSESNRWDMWSKSVFEEDSDFTDPERRRDFDKRWKFNGPWLARMTEGDFSRYLTKVVRPKRAQFRTLLRTKLAEDMTLARTQAAMDDGKPTPPVVEPRDITEEQFTEYLRSLRNDRATLYKFVTKFLDLAPLGTLIGVKNAVFNALSQVSDHLTDLGPYGRSGPPPSHPSAGISYLRTNSFMENHPVYGPQARRAPSLARIIYPRVGHHKAKLGLGGFVADVPAGDNEFNYRFGKSKSSTNKVLNGVAHLDTKTYGGAKVYVEPQTASVDPSGKIILKLRPSSPEAQVVAKEAKGMSQIYQDAKAEAHGT</sequence>
<dbReference type="PANTHER" id="PTHR28058">
    <property type="entry name" value="37S RIBOSOMAL PROTEIN MRP51, MITOCHONDRIAL"/>
    <property type="match status" value="1"/>
</dbReference>
<dbReference type="GO" id="GO:0070124">
    <property type="term" value="P:mitochondrial translational initiation"/>
    <property type="evidence" value="ECO:0007669"/>
    <property type="project" value="TreeGrafter"/>
</dbReference>
<feature type="compositionally biased region" description="Polar residues" evidence="1">
    <location>
        <begin position="41"/>
        <end position="58"/>
    </location>
</feature>
<name>A0A167ZET2_9HYPO</name>
<organism evidence="2 3">
    <name type="scientific">Moelleriella libera RCEF 2490</name>
    <dbReference type="NCBI Taxonomy" id="1081109"/>
    <lineage>
        <taxon>Eukaryota</taxon>
        <taxon>Fungi</taxon>
        <taxon>Dikarya</taxon>
        <taxon>Ascomycota</taxon>
        <taxon>Pezizomycotina</taxon>
        <taxon>Sordariomycetes</taxon>
        <taxon>Hypocreomycetidae</taxon>
        <taxon>Hypocreales</taxon>
        <taxon>Clavicipitaceae</taxon>
        <taxon>Moelleriella</taxon>
    </lineage>
</organism>
<dbReference type="OrthoDB" id="3913595at2759"/>
<dbReference type="Pfam" id="PF11709">
    <property type="entry name" value="Mit_ribos_Mrp51"/>
    <property type="match status" value="1"/>
</dbReference>
<dbReference type="GO" id="GO:0005763">
    <property type="term" value="C:mitochondrial small ribosomal subunit"/>
    <property type="evidence" value="ECO:0007669"/>
    <property type="project" value="TreeGrafter"/>
</dbReference>
<dbReference type="STRING" id="1081109.A0A167ZET2"/>
<evidence type="ECO:0008006" key="4">
    <source>
        <dbReference type="Google" id="ProtNLM"/>
    </source>
</evidence>
<dbReference type="AlphaFoldDB" id="A0A167ZET2"/>
<dbReference type="InterPro" id="IPR016712">
    <property type="entry name" value="Rbsml_bS1m-like"/>
</dbReference>
<dbReference type="GO" id="GO:0003735">
    <property type="term" value="F:structural constituent of ribosome"/>
    <property type="evidence" value="ECO:0007669"/>
    <property type="project" value="TreeGrafter"/>
</dbReference>
<evidence type="ECO:0000313" key="3">
    <source>
        <dbReference type="Proteomes" id="UP000078544"/>
    </source>
</evidence>
<dbReference type="PANTHER" id="PTHR28058:SF1">
    <property type="entry name" value="SMALL RIBOSOMAL SUBUNIT PROTEIN BS1M"/>
    <property type="match status" value="1"/>
</dbReference>
<reference evidence="2 3" key="1">
    <citation type="journal article" date="2016" name="Genome Biol. Evol.">
        <title>Divergent and convergent evolution of fungal pathogenicity.</title>
        <authorList>
            <person name="Shang Y."/>
            <person name="Xiao G."/>
            <person name="Zheng P."/>
            <person name="Cen K."/>
            <person name="Zhan S."/>
            <person name="Wang C."/>
        </authorList>
    </citation>
    <scope>NUCLEOTIDE SEQUENCE [LARGE SCALE GENOMIC DNA]</scope>
    <source>
        <strain evidence="2 3">RCEF 2490</strain>
    </source>
</reference>
<comment type="caution">
    <text evidence="2">The sequence shown here is derived from an EMBL/GenBank/DDBJ whole genome shotgun (WGS) entry which is preliminary data.</text>
</comment>
<gene>
    <name evidence="2" type="ORF">AAL_06192</name>
</gene>
<dbReference type="Proteomes" id="UP000078544">
    <property type="component" value="Unassembled WGS sequence"/>
</dbReference>
<protein>
    <recommendedName>
        <fullName evidence="4">Mitochondrial ribosomal protein MRP51</fullName>
    </recommendedName>
</protein>
<dbReference type="EMBL" id="AZGY01000015">
    <property type="protein sequence ID" value="KZZ92566.1"/>
    <property type="molecule type" value="Genomic_DNA"/>
</dbReference>
<evidence type="ECO:0000256" key="1">
    <source>
        <dbReference type="SAM" id="MobiDB-lite"/>
    </source>
</evidence>
<keyword evidence="3" id="KW-1185">Reference proteome</keyword>